<dbReference type="InterPro" id="IPR041588">
    <property type="entry name" value="Integrase_H2C2"/>
</dbReference>
<evidence type="ECO:0000313" key="2">
    <source>
        <dbReference type="EMBL" id="WMV24389.1"/>
    </source>
</evidence>
<dbReference type="Gene3D" id="1.10.340.70">
    <property type="match status" value="1"/>
</dbReference>
<dbReference type="PANTHER" id="PTHR45835:SF91">
    <property type="entry name" value="RETROTRANSPOSON, TY3-GYPSY SUBCLASS-LIKE PROTEIN"/>
    <property type="match status" value="1"/>
</dbReference>
<accession>A0AAF0QIK5</accession>
<evidence type="ECO:0000313" key="3">
    <source>
        <dbReference type="Proteomes" id="UP001234989"/>
    </source>
</evidence>
<organism evidence="2 3">
    <name type="scientific">Solanum verrucosum</name>
    <dbReference type="NCBI Taxonomy" id="315347"/>
    <lineage>
        <taxon>Eukaryota</taxon>
        <taxon>Viridiplantae</taxon>
        <taxon>Streptophyta</taxon>
        <taxon>Embryophyta</taxon>
        <taxon>Tracheophyta</taxon>
        <taxon>Spermatophyta</taxon>
        <taxon>Magnoliopsida</taxon>
        <taxon>eudicotyledons</taxon>
        <taxon>Gunneridae</taxon>
        <taxon>Pentapetalae</taxon>
        <taxon>asterids</taxon>
        <taxon>lamiids</taxon>
        <taxon>Solanales</taxon>
        <taxon>Solanaceae</taxon>
        <taxon>Solanoideae</taxon>
        <taxon>Solaneae</taxon>
        <taxon>Solanum</taxon>
    </lineage>
</organism>
<dbReference type="Proteomes" id="UP001234989">
    <property type="component" value="Chromosome 4"/>
</dbReference>
<feature type="domain" description="Integrase zinc-binding" evidence="1">
    <location>
        <begin position="15"/>
        <end position="66"/>
    </location>
</feature>
<dbReference type="Pfam" id="PF17921">
    <property type="entry name" value="Integrase_H2C2"/>
    <property type="match status" value="1"/>
</dbReference>
<dbReference type="EMBL" id="CP133615">
    <property type="protein sequence ID" value="WMV24389.1"/>
    <property type="molecule type" value="Genomic_DNA"/>
</dbReference>
<gene>
    <name evidence="2" type="ORF">MTR67_017774</name>
</gene>
<name>A0AAF0QIK5_SOLVR</name>
<keyword evidence="3" id="KW-1185">Reference proteome</keyword>
<dbReference type="AlphaFoldDB" id="A0AAF0QIK5"/>
<dbReference type="PANTHER" id="PTHR45835">
    <property type="entry name" value="YALI0A06105P"/>
    <property type="match status" value="1"/>
</dbReference>
<proteinExistence type="predicted"/>
<protein>
    <recommendedName>
        <fullName evidence="1">Integrase zinc-binding domain-containing protein</fullName>
    </recommendedName>
</protein>
<evidence type="ECO:0000259" key="1">
    <source>
        <dbReference type="Pfam" id="PF17921"/>
    </source>
</evidence>
<sequence length="315" mass="35730">MLCYQGRLCVPNVGELRQQILTEANNSKYSIHPGATKMYRDLREVFWWNGMKRDIADFVAKFPNCLPRTHKQHDSIWVIVDRVTKSSRFLVVKTTDLAEDYTKLYINEIVRLHGGWCKVEVLMVKGPQAVVPLTGREVSRGGNCWCVGDLRFMALKGIVYGIEYYHDVLYMNVNLMKDMNTRANPRMTEEEIVNEGVSPQGLQAQAILAQENRGVEANVNPNVSTLASGLRDFVRINPLVFLGCKVGVDPQEFLDEVYKVVNFMWVTSHEKAELAAYQLKDVAQILFNQWKGLSTLEQKVISRSIDDSPAGLGDL</sequence>
<reference evidence="2" key="1">
    <citation type="submission" date="2023-08" db="EMBL/GenBank/DDBJ databases">
        <title>A de novo genome assembly of Solanum verrucosum Schlechtendal, a Mexican diploid species geographically isolated from the other diploid A-genome species in potato relatives.</title>
        <authorList>
            <person name="Hosaka K."/>
        </authorList>
    </citation>
    <scope>NUCLEOTIDE SEQUENCE</scope>
    <source>
        <tissue evidence="2">Young leaves</tissue>
    </source>
</reference>